<proteinExistence type="predicted"/>
<reference evidence="3 4" key="1">
    <citation type="submission" date="2016-11" db="EMBL/GenBank/DDBJ databases">
        <authorList>
            <person name="Jaros S."/>
            <person name="Januszkiewicz K."/>
            <person name="Wedrychowicz H."/>
        </authorList>
    </citation>
    <scope>NUCLEOTIDE SEQUENCE [LARGE SCALE GENOMIC DNA]</scope>
    <source>
        <strain evidence="3 4">GAS499</strain>
    </source>
</reference>
<dbReference type="Pfam" id="PF08421">
    <property type="entry name" value="Methyltransf_13"/>
    <property type="match status" value="1"/>
</dbReference>
<dbReference type="InterPro" id="IPR013630">
    <property type="entry name" value="Methyltransf_Zn-bd_dom_put"/>
</dbReference>
<sequence length="414" mass="45826">MAEQASAITSCEVCGSVDLRLAVDLGFHPMCDDLVAVGDDRACREYPIEILFCDVCRTAHQRFQIPKHELFPATYHYRSRHTADVLNGMKDLVAACEQSLGSLAAKKVLDIGCNDGSLLSFFVAKGAIAFGIEPTGAAADASQRGYPIVNDFFSEAVAEDFVRRHGRPDIVTFTNVFAHIEDLKSVLRALQQVCQEHTLIVIENHYLGAILDKNQFDTFYHEHPRTYSYTSFAHIAKSLGREIVRAEFPKRYGGNIRIFLAAPHGPSRADDGQAAIARAEELFGQRLDQLAGKISRWKTNKLDEIRSLVAEHGPMRAKAFPGRAAIPIKMLGLTTADVSAAYEKPGSAKIGHYIPGTRIPIKSDDDFDPGKADQAPLLNLAWHITNEISSYLRQRGYAGRIIDIISPEDFLDKR</sequence>
<dbReference type="PANTHER" id="PTHR43861:SF5">
    <property type="entry name" value="BLL5978 PROTEIN"/>
    <property type="match status" value="1"/>
</dbReference>
<gene>
    <name evidence="3" type="ORF">SAMN05444159_6119</name>
</gene>
<feature type="domain" description="Methyltransferase putative zinc binding" evidence="1">
    <location>
        <begin position="11"/>
        <end position="71"/>
    </location>
</feature>
<protein>
    <submittedName>
        <fullName evidence="3">Putative zinc binding domain-containing protein</fullName>
    </submittedName>
</protein>
<dbReference type="RefSeq" id="WP_244562095.1">
    <property type="nucleotide sequence ID" value="NZ_LT670844.1"/>
</dbReference>
<feature type="domain" description="C-methyltransferase" evidence="2">
    <location>
        <begin position="252"/>
        <end position="394"/>
    </location>
</feature>
<dbReference type="EMBL" id="LT670844">
    <property type="protein sequence ID" value="SHL53064.1"/>
    <property type="molecule type" value="Genomic_DNA"/>
</dbReference>
<dbReference type="Pfam" id="PF08484">
    <property type="entry name" value="Methyltransf_14"/>
    <property type="match status" value="1"/>
</dbReference>
<dbReference type="InterPro" id="IPR038576">
    <property type="entry name" value="Methyltransf_Zn-bd_dom_put_sf"/>
</dbReference>
<evidence type="ECO:0000313" key="3">
    <source>
        <dbReference type="EMBL" id="SHL53064.1"/>
    </source>
</evidence>
<dbReference type="InterPro" id="IPR029063">
    <property type="entry name" value="SAM-dependent_MTases_sf"/>
</dbReference>
<dbReference type="PANTHER" id="PTHR43861">
    <property type="entry name" value="TRANS-ACONITATE 2-METHYLTRANSFERASE-RELATED"/>
    <property type="match status" value="1"/>
</dbReference>
<dbReference type="Gene3D" id="6.20.50.110">
    <property type="entry name" value="Methyltransferase, zinc-binding domain"/>
    <property type="match status" value="1"/>
</dbReference>
<evidence type="ECO:0000259" key="1">
    <source>
        <dbReference type="Pfam" id="PF08421"/>
    </source>
</evidence>
<dbReference type="Gene3D" id="3.40.50.150">
    <property type="entry name" value="Vaccinia Virus protein VP39"/>
    <property type="match status" value="1"/>
</dbReference>
<dbReference type="SUPFAM" id="SSF53335">
    <property type="entry name" value="S-adenosyl-L-methionine-dependent methyltransferases"/>
    <property type="match status" value="1"/>
</dbReference>
<evidence type="ECO:0000313" key="4">
    <source>
        <dbReference type="Proteomes" id="UP000189935"/>
    </source>
</evidence>
<dbReference type="Proteomes" id="UP000189935">
    <property type="component" value="Chromosome I"/>
</dbReference>
<dbReference type="Pfam" id="PF13489">
    <property type="entry name" value="Methyltransf_23"/>
    <property type="match status" value="1"/>
</dbReference>
<name>A0A1M7BDR4_9BRAD</name>
<accession>A0A1M7BDR4</accession>
<organism evidence="3 4">
    <name type="scientific">Bradyrhizobium lablabi</name>
    <dbReference type="NCBI Taxonomy" id="722472"/>
    <lineage>
        <taxon>Bacteria</taxon>
        <taxon>Pseudomonadati</taxon>
        <taxon>Pseudomonadota</taxon>
        <taxon>Alphaproteobacteria</taxon>
        <taxon>Hyphomicrobiales</taxon>
        <taxon>Nitrobacteraceae</taxon>
        <taxon>Bradyrhizobium</taxon>
    </lineage>
</organism>
<dbReference type="InterPro" id="IPR013691">
    <property type="entry name" value="MeTrfase_14"/>
</dbReference>
<dbReference type="AlphaFoldDB" id="A0A1M7BDR4"/>
<evidence type="ECO:0000259" key="2">
    <source>
        <dbReference type="Pfam" id="PF08484"/>
    </source>
</evidence>
<dbReference type="Gene3D" id="3.40.50.720">
    <property type="entry name" value="NAD(P)-binding Rossmann-like Domain"/>
    <property type="match status" value="1"/>
</dbReference>